<accession>A0ABD1Z383</accession>
<gene>
    <name evidence="2" type="ORF">R1flu_009825</name>
</gene>
<dbReference type="Proteomes" id="UP001605036">
    <property type="component" value="Unassembled WGS sequence"/>
</dbReference>
<evidence type="ECO:0000256" key="1">
    <source>
        <dbReference type="SAM" id="MobiDB-lite"/>
    </source>
</evidence>
<evidence type="ECO:0000313" key="2">
    <source>
        <dbReference type="EMBL" id="KAL2642238.1"/>
    </source>
</evidence>
<dbReference type="AlphaFoldDB" id="A0ABD1Z383"/>
<evidence type="ECO:0000313" key="3">
    <source>
        <dbReference type="Proteomes" id="UP001605036"/>
    </source>
</evidence>
<organism evidence="2 3">
    <name type="scientific">Riccia fluitans</name>
    <dbReference type="NCBI Taxonomy" id="41844"/>
    <lineage>
        <taxon>Eukaryota</taxon>
        <taxon>Viridiplantae</taxon>
        <taxon>Streptophyta</taxon>
        <taxon>Embryophyta</taxon>
        <taxon>Marchantiophyta</taxon>
        <taxon>Marchantiopsida</taxon>
        <taxon>Marchantiidae</taxon>
        <taxon>Marchantiales</taxon>
        <taxon>Ricciaceae</taxon>
        <taxon>Riccia</taxon>
    </lineage>
</organism>
<proteinExistence type="predicted"/>
<name>A0ABD1Z383_9MARC</name>
<reference evidence="2 3" key="1">
    <citation type="submission" date="2024-09" db="EMBL/GenBank/DDBJ databases">
        <title>Chromosome-scale assembly of Riccia fluitans.</title>
        <authorList>
            <person name="Paukszto L."/>
            <person name="Sawicki J."/>
            <person name="Karawczyk K."/>
            <person name="Piernik-Szablinska J."/>
            <person name="Szczecinska M."/>
            <person name="Mazdziarz M."/>
        </authorList>
    </citation>
    <scope>NUCLEOTIDE SEQUENCE [LARGE SCALE GENOMIC DNA]</scope>
    <source>
        <strain evidence="2">Rf_01</strain>
        <tissue evidence="2">Aerial parts of the thallus</tissue>
    </source>
</reference>
<dbReference type="EMBL" id="JBHFFA010000002">
    <property type="protein sequence ID" value="KAL2642238.1"/>
    <property type="molecule type" value="Genomic_DNA"/>
</dbReference>
<feature type="region of interest" description="Disordered" evidence="1">
    <location>
        <begin position="30"/>
        <end position="49"/>
    </location>
</feature>
<sequence>MYEERQSIEAEVLGLVSCASAVTRRKRGGDFFVRQDPGTDQPDSRGGRSVLFEVNGTENLRFF</sequence>
<protein>
    <submittedName>
        <fullName evidence="2">Uncharacterized protein</fullName>
    </submittedName>
</protein>
<keyword evidence="3" id="KW-1185">Reference proteome</keyword>
<comment type="caution">
    <text evidence="2">The sequence shown here is derived from an EMBL/GenBank/DDBJ whole genome shotgun (WGS) entry which is preliminary data.</text>
</comment>